<proteinExistence type="predicted"/>
<dbReference type="AlphaFoldDB" id="A0A8U0NVP6"/>
<name>A0A8U0NVP6_MUSPF</name>
<dbReference type="SMART" id="SM01057">
    <property type="entry name" value="Carb_anhydrase"/>
    <property type="match status" value="1"/>
</dbReference>
<sequence length="231" mass="26097">MGRSQNGRAHEFLPGTEWKGPRSGKRSDLEGKNPQNMSVLVALILCGYQVLASHPGPGPDSRLNMVVMSSLRVVLQASPCKLLWRRFQTPRFVPARPCSLYTCTYKSRNRALHPLWETVDLVPGGERQSPINIRWRDSVYDPGLKPLTISYDPTTCLHVWNNGYSFLVEFEDSTDKSEEVKLPEVHCFCQVTQLTAGELMENQQTTLCARPLSSWRLQQVLASCKVWSCTS</sequence>
<dbReference type="Pfam" id="PF00194">
    <property type="entry name" value="Carb_anhydrase"/>
    <property type="match status" value="1"/>
</dbReference>
<feature type="region of interest" description="Disordered" evidence="1">
    <location>
        <begin position="1"/>
        <end position="32"/>
    </location>
</feature>
<evidence type="ECO:0000313" key="3">
    <source>
        <dbReference type="Proteomes" id="UP000000715"/>
    </source>
</evidence>
<dbReference type="Proteomes" id="UP000000715">
    <property type="component" value="Unplaced"/>
</dbReference>
<dbReference type="GeneID" id="101673601"/>
<protein>
    <submittedName>
        <fullName evidence="4">Uncharacterized protein LOC101673601 isoform X1</fullName>
    </submittedName>
</protein>
<evidence type="ECO:0000256" key="1">
    <source>
        <dbReference type="SAM" id="MobiDB-lite"/>
    </source>
</evidence>
<dbReference type="InterPro" id="IPR036398">
    <property type="entry name" value="CA_dom_sf"/>
</dbReference>
<dbReference type="InterPro" id="IPR001148">
    <property type="entry name" value="CA_dom"/>
</dbReference>
<gene>
    <name evidence="4" type="primary">LOC101673601</name>
</gene>
<feature type="domain" description="Alpha-carbonic anhydrase" evidence="2">
    <location>
        <begin position="103"/>
        <end position="224"/>
    </location>
</feature>
<dbReference type="OrthoDB" id="429145at2759"/>
<organism evidence="3 4">
    <name type="scientific">Mustela putorius furo</name>
    <name type="common">European domestic ferret</name>
    <name type="synonym">Mustela furo</name>
    <dbReference type="NCBI Taxonomy" id="9669"/>
    <lineage>
        <taxon>Eukaryota</taxon>
        <taxon>Metazoa</taxon>
        <taxon>Chordata</taxon>
        <taxon>Craniata</taxon>
        <taxon>Vertebrata</taxon>
        <taxon>Euteleostomi</taxon>
        <taxon>Mammalia</taxon>
        <taxon>Eutheria</taxon>
        <taxon>Laurasiatheria</taxon>
        <taxon>Carnivora</taxon>
        <taxon>Caniformia</taxon>
        <taxon>Musteloidea</taxon>
        <taxon>Mustelidae</taxon>
        <taxon>Mustelinae</taxon>
        <taxon>Mustela</taxon>
    </lineage>
</organism>
<accession>A0A8U0NVP6</accession>
<reference evidence="4" key="1">
    <citation type="submission" date="2025-08" db="UniProtKB">
        <authorList>
            <consortium name="RefSeq"/>
        </authorList>
    </citation>
    <scope>IDENTIFICATION</scope>
    <source>
        <tissue evidence="4">Brain</tissue>
    </source>
</reference>
<evidence type="ECO:0000259" key="2">
    <source>
        <dbReference type="SMART" id="SM01057"/>
    </source>
</evidence>
<dbReference type="SUPFAM" id="SSF51069">
    <property type="entry name" value="Carbonic anhydrase"/>
    <property type="match status" value="1"/>
</dbReference>
<keyword evidence="3" id="KW-1185">Reference proteome</keyword>
<evidence type="ECO:0000313" key="4">
    <source>
        <dbReference type="RefSeq" id="XP_012915065.1"/>
    </source>
</evidence>
<dbReference type="RefSeq" id="XP_012915065.1">
    <property type="nucleotide sequence ID" value="XM_013059611.2"/>
</dbReference>
<dbReference type="KEGG" id="mpuf:101673601"/>
<dbReference type="Gene3D" id="3.10.200.10">
    <property type="entry name" value="Alpha carbonic anhydrase"/>
    <property type="match status" value="1"/>
</dbReference>